<organism evidence="2 3">
    <name type="scientific">Tetranychus urticae</name>
    <name type="common">Two-spotted spider mite</name>
    <dbReference type="NCBI Taxonomy" id="32264"/>
    <lineage>
        <taxon>Eukaryota</taxon>
        <taxon>Metazoa</taxon>
        <taxon>Ecdysozoa</taxon>
        <taxon>Arthropoda</taxon>
        <taxon>Chelicerata</taxon>
        <taxon>Arachnida</taxon>
        <taxon>Acari</taxon>
        <taxon>Acariformes</taxon>
        <taxon>Trombidiformes</taxon>
        <taxon>Prostigmata</taxon>
        <taxon>Eleutherengona</taxon>
        <taxon>Raphignathae</taxon>
        <taxon>Tetranychoidea</taxon>
        <taxon>Tetranychidae</taxon>
        <taxon>Tetranychus</taxon>
    </lineage>
</organism>
<accession>T1L0Y9</accession>
<keyword evidence="1" id="KW-0472">Membrane</keyword>
<dbReference type="EMBL" id="CAEY01000867">
    <property type="status" value="NOT_ANNOTATED_CDS"/>
    <property type="molecule type" value="Genomic_DNA"/>
</dbReference>
<name>T1L0Y9_TETUR</name>
<dbReference type="EnsemblMetazoa" id="tetur30g02429.1">
    <property type="protein sequence ID" value="tetur30g02429.1"/>
    <property type="gene ID" value="tetur30g02429"/>
</dbReference>
<sequence length="381" mass="44297">MKRMMKNSLTNYLNKYCLLKLTYLPVQSAWYYAFIRTSVLILLIVITIKGIVLMIFKFDHSTALAWGDYAVNWLKPHQFLLGINNLWFFCGWCAVTLLQRTNVSPKKQFWFHSLSILDEYIYDWTKETKSIIIYLFFSVLKSNLFLGAAFSWCLYIPVLIESESIFQFFHLNLAALNAAIAGFCCTAFCVNFSFIFAFYSLNSGFKYHKLASRLSRQVSRPSSSSTINKMNRDLIELLIENYKSNSFWTQMNSTVFLGTFLAQIPILYLIFFVPLTNFIKFSMVILGALNFLCGQSITFLSGSFAKAKFDECRKQLNLILINRDDLRLYHRIKLLCSADYLINHQLFYIFGHFEFTRVNYLLVILEIISHLLLLIANAGIN</sequence>
<reference evidence="2" key="2">
    <citation type="submission" date="2015-06" db="UniProtKB">
        <authorList>
            <consortium name="EnsemblMetazoa"/>
        </authorList>
    </citation>
    <scope>IDENTIFICATION</scope>
</reference>
<dbReference type="HOGENOM" id="CLU_700820_0_0_1"/>
<feature type="transmembrane region" description="Helical" evidence="1">
    <location>
        <begin position="76"/>
        <end position="98"/>
    </location>
</feature>
<feature type="transmembrane region" description="Helical" evidence="1">
    <location>
        <begin position="131"/>
        <end position="158"/>
    </location>
</feature>
<feature type="transmembrane region" description="Helical" evidence="1">
    <location>
        <begin position="281"/>
        <end position="305"/>
    </location>
</feature>
<feature type="transmembrane region" description="Helical" evidence="1">
    <location>
        <begin position="178"/>
        <end position="199"/>
    </location>
</feature>
<feature type="transmembrane region" description="Helical" evidence="1">
    <location>
        <begin position="360"/>
        <end position="380"/>
    </location>
</feature>
<keyword evidence="1" id="KW-0812">Transmembrane</keyword>
<dbReference type="AlphaFoldDB" id="T1L0Y9"/>
<evidence type="ECO:0000313" key="2">
    <source>
        <dbReference type="EnsemblMetazoa" id="tetur30g02429.1"/>
    </source>
</evidence>
<feature type="transmembrane region" description="Helical" evidence="1">
    <location>
        <begin position="29"/>
        <end position="56"/>
    </location>
</feature>
<keyword evidence="3" id="KW-1185">Reference proteome</keyword>
<evidence type="ECO:0008006" key="4">
    <source>
        <dbReference type="Google" id="ProtNLM"/>
    </source>
</evidence>
<reference evidence="3" key="1">
    <citation type="submission" date="2011-08" db="EMBL/GenBank/DDBJ databases">
        <authorList>
            <person name="Rombauts S."/>
        </authorList>
    </citation>
    <scope>NUCLEOTIDE SEQUENCE</scope>
    <source>
        <strain evidence="3">London</strain>
    </source>
</reference>
<proteinExistence type="predicted"/>
<feature type="transmembrane region" description="Helical" evidence="1">
    <location>
        <begin position="255"/>
        <end position="275"/>
    </location>
</feature>
<dbReference type="Proteomes" id="UP000015104">
    <property type="component" value="Unassembled WGS sequence"/>
</dbReference>
<evidence type="ECO:0000256" key="1">
    <source>
        <dbReference type="SAM" id="Phobius"/>
    </source>
</evidence>
<keyword evidence="1" id="KW-1133">Transmembrane helix</keyword>
<evidence type="ECO:0000313" key="3">
    <source>
        <dbReference type="Proteomes" id="UP000015104"/>
    </source>
</evidence>
<protein>
    <recommendedName>
        <fullName evidence="4">Gustatory receptor</fullName>
    </recommendedName>
</protein>